<feature type="region of interest" description="Disordered" evidence="2">
    <location>
        <begin position="730"/>
        <end position="756"/>
    </location>
</feature>
<organism evidence="3 4">
    <name type="scientific">Batrachochytrium salamandrivorans</name>
    <dbReference type="NCBI Taxonomy" id="1357716"/>
    <lineage>
        <taxon>Eukaryota</taxon>
        <taxon>Fungi</taxon>
        <taxon>Fungi incertae sedis</taxon>
        <taxon>Chytridiomycota</taxon>
        <taxon>Chytridiomycota incertae sedis</taxon>
        <taxon>Chytridiomycetes</taxon>
        <taxon>Rhizophydiales</taxon>
        <taxon>Rhizophydiales incertae sedis</taxon>
        <taxon>Batrachochytrium</taxon>
    </lineage>
</organism>
<feature type="coiled-coil region" evidence="1">
    <location>
        <begin position="340"/>
        <end position="378"/>
    </location>
</feature>
<feature type="coiled-coil region" evidence="1">
    <location>
        <begin position="91"/>
        <end position="125"/>
    </location>
</feature>
<accession>A0ABQ8FBN1</accession>
<proteinExistence type="predicted"/>
<keyword evidence="4" id="KW-1185">Reference proteome</keyword>
<evidence type="ECO:0000313" key="4">
    <source>
        <dbReference type="Proteomes" id="UP001648503"/>
    </source>
</evidence>
<feature type="region of interest" description="Disordered" evidence="2">
    <location>
        <begin position="57"/>
        <end position="90"/>
    </location>
</feature>
<evidence type="ECO:0000256" key="1">
    <source>
        <dbReference type="SAM" id="Coils"/>
    </source>
</evidence>
<name>A0ABQ8FBN1_9FUNG</name>
<gene>
    <name evidence="3" type="ORF">BASA50_006275</name>
</gene>
<dbReference type="EMBL" id="JAFCIX010000328">
    <property type="protein sequence ID" value="KAH6594801.1"/>
    <property type="molecule type" value="Genomic_DNA"/>
</dbReference>
<comment type="caution">
    <text evidence="3">The sequence shown here is derived from an EMBL/GenBank/DDBJ whole genome shotgun (WGS) entry which is preliminary data.</text>
</comment>
<reference evidence="3 4" key="1">
    <citation type="submission" date="2021-02" db="EMBL/GenBank/DDBJ databases">
        <title>Variation within the Batrachochytrium salamandrivorans European outbreak.</title>
        <authorList>
            <person name="Kelly M."/>
            <person name="Pasmans F."/>
            <person name="Shea T.P."/>
            <person name="Munoz J.F."/>
            <person name="Carranza S."/>
            <person name="Cuomo C.A."/>
            <person name="Martel A."/>
        </authorList>
    </citation>
    <scope>NUCLEOTIDE SEQUENCE [LARGE SCALE GENOMIC DNA]</scope>
    <source>
        <strain evidence="3 4">AMFP18/2</strain>
    </source>
</reference>
<feature type="compositionally biased region" description="Polar residues" evidence="2">
    <location>
        <begin position="58"/>
        <end position="67"/>
    </location>
</feature>
<feature type="coiled-coil region" evidence="1">
    <location>
        <begin position="23"/>
        <end position="57"/>
    </location>
</feature>
<evidence type="ECO:0000256" key="2">
    <source>
        <dbReference type="SAM" id="MobiDB-lite"/>
    </source>
</evidence>
<dbReference type="Proteomes" id="UP001648503">
    <property type="component" value="Unassembled WGS sequence"/>
</dbReference>
<keyword evidence="1" id="KW-0175">Coiled coil</keyword>
<protein>
    <recommendedName>
        <fullName evidence="5">Cilia- and flagella-associated protein 157</fullName>
    </recommendedName>
</protein>
<evidence type="ECO:0000313" key="3">
    <source>
        <dbReference type="EMBL" id="KAH6594801.1"/>
    </source>
</evidence>
<sequence>MDKADGDFLQKLFRENNELRAWYTAQQRELYNKTNLLENAEEEIKQIRLKINADAKSFQPQTLVSSRPSKKQSEKKDGEPSTAPTNNIGDLEEALFSNSRQQTEIKKLREEMSKLQTELDYETEKAYSLTREGEVIAAELQELRKFKKEAGLKETSRDVQEQSTPTDIETYQSQIRNLEGARLEMKQQMMSIASEANRMHNSQQNQLQGIEGLIEGTRKEYEEFIKITKLENESFRALQQADYDSLKKEFQEHKNQSFEEKKNLMMEYQSILSAMQAQFDEYRLTAELLFNVELVKLEDELSSQAARYEQEIMYVIQAKDKFYSDMMVAKDAKIMGLIEGSDLQSTIQKHELDMENARKEHLKELERVKSEHDSESKNVTLLLQRQNISLESKTEKLQAHLKAMEFRMKDLMNTIDIKNKTIAERDETRNKAEQEYQKKLTESNDRISILIQEKEHLRHRVIRLNLNSKGEGENSVENMLRRLSKGTANLQSEFEELDTKYDLVLKENQQYSKKIMEREKMVEFLEKEISRRSQEFSDMTRTFEEFLAGRSRQALKDRARRLSKMGCEDAESTGEPSPPPLGQQMVDGHPVFKARIPNRIDKLPRAPDVHSPIQTLTNNIELERGYLYLKRFKNLSRAFSTGEFRALANADRSEDNTPGPWKKIPLYTKLDDSSLAVVKMHREQQQRPSPVFEIPSRKPVLYIPPDAVRPNALATGQGVIKIYNEKLKDGMPQKKTPRTKSSKGIDELKVGGTNVA</sequence>
<evidence type="ECO:0008006" key="5">
    <source>
        <dbReference type="Google" id="ProtNLM"/>
    </source>
</evidence>